<protein>
    <submittedName>
        <fullName evidence="1">Unannotated protein</fullName>
    </submittedName>
</protein>
<reference evidence="1" key="1">
    <citation type="submission" date="2020-05" db="EMBL/GenBank/DDBJ databases">
        <authorList>
            <person name="Chiriac C."/>
            <person name="Salcher M."/>
            <person name="Ghai R."/>
            <person name="Kavagutti S V."/>
        </authorList>
    </citation>
    <scope>NUCLEOTIDE SEQUENCE</scope>
</reference>
<sequence length="150" mass="16009">METKLGSNETIGAYFGSPEELEPTYFAPPSSIISAIARAEEISASDGSTPRSNRLEASEDNLCLRELLAIVIGSKRAASSAIWVVFPVTSEVAPPITPAKARAVLLSATTRSSELSLRSWLSKVLIVFVLPARLIINEVSIFMASKACKG</sequence>
<dbReference type="AlphaFoldDB" id="A0A6J7AXD2"/>
<name>A0A6J7AXD2_9ZZZZ</name>
<evidence type="ECO:0000313" key="1">
    <source>
        <dbReference type="EMBL" id="CAB4837816.1"/>
    </source>
</evidence>
<accession>A0A6J7AXD2</accession>
<proteinExistence type="predicted"/>
<dbReference type="EMBL" id="CAFAHD010000104">
    <property type="protein sequence ID" value="CAB4837816.1"/>
    <property type="molecule type" value="Genomic_DNA"/>
</dbReference>
<gene>
    <name evidence="1" type="ORF">UFOPK3227_00842</name>
</gene>
<organism evidence="1">
    <name type="scientific">freshwater metagenome</name>
    <dbReference type="NCBI Taxonomy" id="449393"/>
    <lineage>
        <taxon>unclassified sequences</taxon>
        <taxon>metagenomes</taxon>
        <taxon>ecological metagenomes</taxon>
    </lineage>
</organism>